<protein>
    <submittedName>
        <fullName evidence="9">Uncharacterized protein</fullName>
    </submittedName>
</protein>
<keyword evidence="7" id="KW-0472">Membrane</keyword>
<keyword evidence="6" id="KW-1133">Transmembrane helix</keyword>
<keyword evidence="3" id="KW-0433">Leucine-rich repeat</keyword>
<organism evidence="9 10">
    <name type="scientific">Pisum sativum</name>
    <name type="common">Garden pea</name>
    <name type="synonym">Lathyrus oleraceus</name>
    <dbReference type="NCBI Taxonomy" id="3888"/>
    <lineage>
        <taxon>Eukaryota</taxon>
        <taxon>Viridiplantae</taxon>
        <taxon>Streptophyta</taxon>
        <taxon>Embryophyta</taxon>
        <taxon>Tracheophyta</taxon>
        <taxon>Spermatophyta</taxon>
        <taxon>Magnoliopsida</taxon>
        <taxon>eudicotyledons</taxon>
        <taxon>Gunneridae</taxon>
        <taxon>Pentapetalae</taxon>
        <taxon>rosids</taxon>
        <taxon>fabids</taxon>
        <taxon>Fabales</taxon>
        <taxon>Fabaceae</taxon>
        <taxon>Papilionoideae</taxon>
        <taxon>50 kb inversion clade</taxon>
        <taxon>NPAAA clade</taxon>
        <taxon>Hologalegina</taxon>
        <taxon>IRL clade</taxon>
        <taxon>Fabeae</taxon>
        <taxon>Lathyrus</taxon>
    </lineage>
</organism>
<comment type="caution">
    <text evidence="9">The sequence shown here is derived from an EMBL/GenBank/DDBJ whole genome shotgun (WGS) entry which is preliminary data.</text>
</comment>
<dbReference type="InterPro" id="IPR032675">
    <property type="entry name" value="LRR_dom_sf"/>
</dbReference>
<dbReference type="Pfam" id="PF00560">
    <property type="entry name" value="LRR_1"/>
    <property type="match status" value="5"/>
</dbReference>
<dbReference type="Proteomes" id="UP001058974">
    <property type="component" value="Chromosome 1"/>
</dbReference>
<evidence type="ECO:0000256" key="7">
    <source>
        <dbReference type="ARBA" id="ARBA00023136"/>
    </source>
</evidence>
<dbReference type="AlphaFoldDB" id="A0A9D5BJK6"/>
<name>A0A9D5BJK6_PEA</name>
<gene>
    <name evidence="9" type="ORF">KIW84_013074</name>
</gene>
<proteinExistence type="inferred from homology"/>
<dbReference type="SUPFAM" id="SSF52058">
    <property type="entry name" value="L domain-like"/>
    <property type="match status" value="1"/>
</dbReference>
<comment type="similarity">
    <text evidence="2">Belongs to the RLP family.</text>
</comment>
<dbReference type="Gene3D" id="3.80.10.10">
    <property type="entry name" value="Ribonuclease Inhibitor"/>
    <property type="match status" value="1"/>
</dbReference>
<evidence type="ECO:0000256" key="2">
    <source>
        <dbReference type="ARBA" id="ARBA00009592"/>
    </source>
</evidence>
<evidence type="ECO:0000313" key="9">
    <source>
        <dbReference type="EMBL" id="KAI5444657.1"/>
    </source>
</evidence>
<keyword evidence="10" id="KW-1185">Reference proteome</keyword>
<dbReference type="FunFam" id="3.80.10.10:FF:000111">
    <property type="entry name" value="LRR receptor-like serine/threonine-protein kinase ERECTA"/>
    <property type="match status" value="1"/>
</dbReference>
<comment type="subcellular location">
    <subcellularLocation>
        <location evidence="1">Membrane</location>
        <topology evidence="1">Single-pass membrane protein</topology>
    </subcellularLocation>
</comment>
<dbReference type="EMBL" id="JAMSHJ010000001">
    <property type="protein sequence ID" value="KAI5444657.1"/>
    <property type="molecule type" value="Genomic_DNA"/>
</dbReference>
<accession>A0A9D5BJK6</accession>
<dbReference type="PANTHER" id="PTHR48009">
    <property type="entry name" value="LEUCINE-RICH REPEAT (LRR) FAMILY PROTEIN"/>
    <property type="match status" value="1"/>
</dbReference>
<keyword evidence="4" id="KW-0812">Transmembrane</keyword>
<keyword evidence="5" id="KW-0677">Repeat</keyword>
<evidence type="ECO:0000256" key="8">
    <source>
        <dbReference type="ARBA" id="ARBA00023180"/>
    </source>
</evidence>
<evidence type="ECO:0000256" key="1">
    <source>
        <dbReference type="ARBA" id="ARBA00004167"/>
    </source>
</evidence>
<evidence type="ECO:0000256" key="6">
    <source>
        <dbReference type="ARBA" id="ARBA00022989"/>
    </source>
</evidence>
<dbReference type="Gramene" id="Psat01G0307400-T1">
    <property type="protein sequence ID" value="KAI5444657.1"/>
    <property type="gene ID" value="KIW84_013074"/>
</dbReference>
<evidence type="ECO:0000256" key="5">
    <source>
        <dbReference type="ARBA" id="ARBA00022737"/>
    </source>
</evidence>
<dbReference type="InterPro" id="IPR001611">
    <property type="entry name" value="Leu-rich_rpt"/>
</dbReference>
<evidence type="ECO:0000256" key="3">
    <source>
        <dbReference type="ARBA" id="ARBA00022614"/>
    </source>
</evidence>
<reference evidence="9 10" key="1">
    <citation type="journal article" date="2022" name="Nat. Genet.">
        <title>Improved pea reference genome and pan-genome highlight genomic features and evolutionary characteristics.</title>
        <authorList>
            <person name="Yang T."/>
            <person name="Liu R."/>
            <person name="Luo Y."/>
            <person name="Hu S."/>
            <person name="Wang D."/>
            <person name="Wang C."/>
            <person name="Pandey M.K."/>
            <person name="Ge S."/>
            <person name="Xu Q."/>
            <person name="Li N."/>
            <person name="Li G."/>
            <person name="Huang Y."/>
            <person name="Saxena R.K."/>
            <person name="Ji Y."/>
            <person name="Li M."/>
            <person name="Yan X."/>
            <person name="He Y."/>
            <person name="Liu Y."/>
            <person name="Wang X."/>
            <person name="Xiang C."/>
            <person name="Varshney R.K."/>
            <person name="Ding H."/>
            <person name="Gao S."/>
            <person name="Zong X."/>
        </authorList>
    </citation>
    <scope>NUCLEOTIDE SEQUENCE [LARGE SCALE GENOMIC DNA]</scope>
    <source>
        <strain evidence="9 10">cv. Zhongwan 6</strain>
    </source>
</reference>
<dbReference type="PANTHER" id="PTHR48009:SF16">
    <property type="entry name" value="LEUCINE-RICH REPEAT-CONTAINING N-TERMINAL PLANT-TYPE DOMAIN-CONTAINING PROTEIN"/>
    <property type="match status" value="1"/>
</dbReference>
<dbReference type="InterPro" id="IPR053213">
    <property type="entry name" value="RLP29"/>
</dbReference>
<evidence type="ECO:0000256" key="4">
    <source>
        <dbReference type="ARBA" id="ARBA00022692"/>
    </source>
</evidence>
<dbReference type="GO" id="GO:0016020">
    <property type="term" value="C:membrane"/>
    <property type="evidence" value="ECO:0007669"/>
    <property type="project" value="UniProtKB-SubCell"/>
</dbReference>
<evidence type="ECO:0000313" key="10">
    <source>
        <dbReference type="Proteomes" id="UP001058974"/>
    </source>
</evidence>
<sequence>MKVRMESGDSGGGDDGEGKAFLTAELGCEGPHGIRGSSMPYTAWKHMPETCSSAENVLAEVVERVLLLAIVWERKGQVARFVRTILKVYGEWSLDGATIGLAWSDDQMLVVLTSIGQLNLFAEDGTVIHQTRHSGKLSPAIGDLKHLTGLYLHYNSLYGGIPREIANLTELSDLYLNVNHLSSEIPSEFGKMESLQVLLLFYNQLTGRIPTQLGDLKKLSVLSLQSNKLAGAIPASLGDLGMLMRLDLSSNNLFGSIPTRLANAPFLQVLDVHNNNLSGNVPPALKRLDDKFVYEYNLGLCGDGFSSLEACNASDYSNQNRPEPYGAGVGVTPKEIPETASCLAIQLGAKTRRNPKRQCLLPSTEAKAW</sequence>
<keyword evidence="8" id="KW-0325">Glycoprotein</keyword>